<comment type="caution">
    <text evidence="2">The sequence shown here is derived from an EMBL/GenBank/DDBJ whole genome shotgun (WGS) entry which is preliminary data.</text>
</comment>
<organism evidence="2 3">
    <name type="scientific">Curtobacterium oceanosedimentum</name>
    <dbReference type="NCBI Taxonomy" id="465820"/>
    <lineage>
        <taxon>Bacteria</taxon>
        <taxon>Bacillati</taxon>
        <taxon>Actinomycetota</taxon>
        <taxon>Actinomycetes</taxon>
        <taxon>Micrococcales</taxon>
        <taxon>Microbacteriaceae</taxon>
        <taxon>Curtobacterium</taxon>
    </lineage>
</organism>
<dbReference type="RefSeq" id="WP_058749807.1">
    <property type="nucleotide sequence ID" value="NZ_LDRC01000045.1"/>
</dbReference>
<proteinExistence type="predicted"/>
<dbReference type="Proteomes" id="UP000072763">
    <property type="component" value="Unassembled WGS sequence"/>
</dbReference>
<keyword evidence="1" id="KW-0472">Membrane</keyword>
<evidence type="ECO:0000313" key="3">
    <source>
        <dbReference type="Proteomes" id="UP000072763"/>
    </source>
</evidence>
<dbReference type="AlphaFoldDB" id="A0A147DQY9"/>
<protein>
    <recommendedName>
        <fullName evidence="4">Prepilin-type N-terminal cleavage/methylation domain-containing protein</fullName>
    </recommendedName>
</protein>
<dbReference type="PATRIC" id="fig|465820.4.peg.1925"/>
<dbReference type="Pfam" id="PF07963">
    <property type="entry name" value="N_methyl"/>
    <property type="match status" value="1"/>
</dbReference>
<dbReference type="PROSITE" id="PS00409">
    <property type="entry name" value="PROKAR_NTER_METHYL"/>
    <property type="match status" value="1"/>
</dbReference>
<dbReference type="OrthoDB" id="5015174at2"/>
<dbReference type="NCBIfam" id="TIGR02532">
    <property type="entry name" value="IV_pilin_GFxxxE"/>
    <property type="match status" value="1"/>
</dbReference>
<evidence type="ECO:0000256" key="1">
    <source>
        <dbReference type="SAM" id="Phobius"/>
    </source>
</evidence>
<evidence type="ECO:0008006" key="4">
    <source>
        <dbReference type="Google" id="ProtNLM"/>
    </source>
</evidence>
<dbReference type="InterPro" id="IPR012902">
    <property type="entry name" value="N_methyl_site"/>
</dbReference>
<keyword evidence="1" id="KW-1133">Transmembrane helix</keyword>
<sequence>MISRLRARLPWATDDRGLTLVELLVAMSLSLLVLTIAGSFLVSSQRAVATATSTSANTRAATAAMNEMGRMLRAATDNPVPTGDDSQFAFQYASPTSLRFFAYVNLDSTLSQPVEVQLTLDPATKRITETTWKGTAIAGNSSYFAFPLAAGATLSATPTSKRTLASSVTNTVAFSFRDATGGVLDVAGSPIGAAQLPNIRAVVVSTTVGSGANDPNAVTLTTTISLPNIVMGAAS</sequence>
<accession>A0A147DQY9</accession>
<name>A0A147DQY9_9MICO</name>
<keyword evidence="1" id="KW-0812">Transmembrane</keyword>
<dbReference type="EMBL" id="LDRC01000045">
    <property type="protein sequence ID" value="KTR51768.1"/>
    <property type="molecule type" value="Genomic_DNA"/>
</dbReference>
<evidence type="ECO:0000313" key="2">
    <source>
        <dbReference type="EMBL" id="KTR51768.1"/>
    </source>
</evidence>
<gene>
    <name evidence="2" type="ORF">NS359_08790</name>
</gene>
<reference evidence="2 3" key="1">
    <citation type="journal article" date="2016" name="Front. Microbiol.">
        <title>Genomic Resource of Rice Seed Associated Bacteria.</title>
        <authorList>
            <person name="Midha S."/>
            <person name="Bansal K."/>
            <person name="Sharma S."/>
            <person name="Kumar N."/>
            <person name="Patil P.P."/>
            <person name="Chaudhry V."/>
            <person name="Patil P.B."/>
        </authorList>
    </citation>
    <scope>NUCLEOTIDE SEQUENCE [LARGE SCALE GENOMIC DNA]</scope>
    <source>
        <strain evidence="2 3">NS359</strain>
    </source>
</reference>
<feature type="transmembrane region" description="Helical" evidence="1">
    <location>
        <begin position="20"/>
        <end position="42"/>
    </location>
</feature>